<reference evidence="3" key="1">
    <citation type="submission" date="2016-09" db="EMBL/GenBank/DDBJ databases">
        <title>Acidihalobacter prosperus F5.</title>
        <authorList>
            <person name="Khaleque H.N."/>
            <person name="Ramsay J.P."/>
            <person name="Kaksonen A.H."/>
            <person name="Boxall N.J."/>
            <person name="Watkin E.L.J."/>
        </authorList>
    </citation>
    <scope>NUCLEOTIDE SEQUENCE [LARGE SCALE GENOMIC DNA]</scope>
    <source>
        <strain evidence="3">F5</strain>
    </source>
</reference>
<dbReference type="AlphaFoldDB" id="A0A1D8IKS7"/>
<feature type="signal peptide" evidence="1">
    <location>
        <begin position="1"/>
        <end position="25"/>
    </location>
</feature>
<accession>A0A1D8IKS7</accession>
<protein>
    <submittedName>
        <fullName evidence="2">Uncharacterized protein</fullName>
    </submittedName>
</protein>
<gene>
    <name evidence="2" type="ORF">BI364_02840</name>
</gene>
<feature type="chain" id="PRO_5009108291" evidence="1">
    <location>
        <begin position="26"/>
        <end position="135"/>
    </location>
</feature>
<keyword evidence="3" id="KW-1185">Reference proteome</keyword>
<dbReference type="EMBL" id="CP017415">
    <property type="protein sequence ID" value="AOU97080.1"/>
    <property type="molecule type" value="Genomic_DNA"/>
</dbReference>
<name>A0A1D8IKS7_9GAMM</name>
<organism evidence="2 3">
    <name type="scientific">Acidihalobacter yilgarnensis</name>
    <dbReference type="NCBI Taxonomy" id="2819280"/>
    <lineage>
        <taxon>Bacteria</taxon>
        <taxon>Pseudomonadati</taxon>
        <taxon>Pseudomonadota</taxon>
        <taxon>Gammaproteobacteria</taxon>
        <taxon>Chromatiales</taxon>
        <taxon>Ectothiorhodospiraceae</taxon>
        <taxon>Acidihalobacter</taxon>
    </lineage>
</organism>
<dbReference type="RefSeq" id="WP_070077468.1">
    <property type="nucleotide sequence ID" value="NZ_CP017415.1"/>
</dbReference>
<dbReference type="KEGG" id="aprs:BI364_02840"/>
<evidence type="ECO:0000313" key="3">
    <source>
        <dbReference type="Proteomes" id="UP000095401"/>
    </source>
</evidence>
<evidence type="ECO:0000256" key="1">
    <source>
        <dbReference type="SAM" id="SignalP"/>
    </source>
</evidence>
<evidence type="ECO:0000313" key="2">
    <source>
        <dbReference type="EMBL" id="AOU97080.1"/>
    </source>
</evidence>
<keyword evidence="1" id="KW-0732">Signal</keyword>
<dbReference type="Proteomes" id="UP000095401">
    <property type="component" value="Chromosome"/>
</dbReference>
<sequence>MYRHNHNRYCAFLAFAFLWYFTAVPGEAGAAEQEFPDVVVADVKPHGTDTFDFDVTISSPYDTPQRYADGFRVTGPNGVIYGERKLWHDHAEEQPFTRDLYGVKIPPSVHNIIIQARDQRYGYGGKSLEITLPGR</sequence>
<proteinExistence type="predicted"/>